<evidence type="ECO:0000313" key="10">
    <source>
        <dbReference type="Proteomes" id="UP001597044"/>
    </source>
</evidence>
<comment type="subunit">
    <text evidence="7">Consists of a catalytic RNA component (M1 or rnpB) and a protein subunit.</text>
</comment>
<dbReference type="NCBIfam" id="TIGR00188">
    <property type="entry name" value="rnpA"/>
    <property type="match status" value="1"/>
</dbReference>
<keyword evidence="2 7" id="KW-0819">tRNA processing</keyword>
<evidence type="ECO:0000256" key="8">
    <source>
        <dbReference type="NCBIfam" id="TIGR00188"/>
    </source>
</evidence>
<organism evidence="9 10">
    <name type="scientific">Paraperlucidibaca wandonensis</name>
    <dbReference type="NCBI Taxonomy" id="1268273"/>
    <lineage>
        <taxon>Bacteria</taxon>
        <taxon>Pseudomonadati</taxon>
        <taxon>Pseudomonadota</taxon>
        <taxon>Gammaproteobacteria</taxon>
        <taxon>Moraxellales</taxon>
        <taxon>Moraxellaceae</taxon>
        <taxon>Paraperlucidibaca</taxon>
    </lineage>
</organism>
<dbReference type="HAMAP" id="MF_00227">
    <property type="entry name" value="RNase_P"/>
    <property type="match status" value="1"/>
</dbReference>
<dbReference type="Pfam" id="PF00825">
    <property type="entry name" value="Ribonuclease_P"/>
    <property type="match status" value="1"/>
</dbReference>
<evidence type="ECO:0000256" key="2">
    <source>
        <dbReference type="ARBA" id="ARBA00022694"/>
    </source>
</evidence>
<dbReference type="InterPro" id="IPR000100">
    <property type="entry name" value="RNase_P"/>
</dbReference>
<keyword evidence="6 7" id="KW-0694">RNA-binding</keyword>
<dbReference type="SUPFAM" id="SSF54211">
    <property type="entry name" value="Ribosomal protein S5 domain 2-like"/>
    <property type="match status" value="1"/>
</dbReference>
<keyword evidence="3 7" id="KW-0540">Nuclease</keyword>
<dbReference type="InterPro" id="IPR020539">
    <property type="entry name" value="RNase_P_CS"/>
</dbReference>
<protein>
    <recommendedName>
        <fullName evidence="7 8">Ribonuclease P protein component</fullName>
        <shortName evidence="7">RNase P protein</shortName>
        <shortName evidence="7">RNaseP protein</shortName>
        <ecNumber evidence="7 8">3.1.26.5</ecNumber>
    </recommendedName>
    <alternativeName>
        <fullName evidence="7">Protein C5</fullName>
    </alternativeName>
</protein>
<dbReference type="Gene3D" id="3.30.230.10">
    <property type="match status" value="1"/>
</dbReference>
<dbReference type="PANTHER" id="PTHR33992:SF1">
    <property type="entry name" value="RIBONUCLEASE P PROTEIN COMPONENT"/>
    <property type="match status" value="1"/>
</dbReference>
<keyword evidence="10" id="KW-1185">Reference proteome</keyword>
<dbReference type="InterPro" id="IPR014721">
    <property type="entry name" value="Ribsml_uS5_D2-typ_fold_subgr"/>
</dbReference>
<evidence type="ECO:0000313" key="9">
    <source>
        <dbReference type="EMBL" id="MFD0950683.1"/>
    </source>
</evidence>
<proteinExistence type="inferred from homology"/>
<accession>A0ABW3HIU5</accession>
<name>A0ABW3HIU5_9GAMM</name>
<sequence length="125" mass="14268">MSTQRFTRDRRLLTPADFKYVMDGAEFKAHHSHYMLLAKASAHTTDRIGFIIAKKKVKLAVSRNRIKRCVRNTFRLQLPASYALDIVFLAKNALADIPNETLHSDFAKSLQQLHNKISKQLASSL</sequence>
<evidence type="ECO:0000256" key="7">
    <source>
        <dbReference type="HAMAP-Rule" id="MF_00227"/>
    </source>
</evidence>
<keyword evidence="4 7" id="KW-0255">Endonuclease</keyword>
<comment type="function">
    <text evidence="1 7">RNaseP catalyzes the removal of the 5'-leader sequence from pre-tRNA to produce the mature 5'-terminus. It can also cleave other RNA substrates such as 4.5S RNA. The protein component plays an auxiliary but essential role in vivo by binding to the 5'-leader sequence and broadening the substrate specificity of the ribozyme.</text>
</comment>
<comment type="catalytic activity">
    <reaction evidence="7">
        <text>Endonucleolytic cleavage of RNA, removing 5'-extranucleotides from tRNA precursor.</text>
        <dbReference type="EC" id="3.1.26.5"/>
    </reaction>
</comment>
<dbReference type="EC" id="3.1.26.5" evidence="7 8"/>
<comment type="similarity">
    <text evidence="7">Belongs to the RnpA family.</text>
</comment>
<evidence type="ECO:0000256" key="4">
    <source>
        <dbReference type="ARBA" id="ARBA00022759"/>
    </source>
</evidence>
<dbReference type="EMBL" id="JBHTIT010000001">
    <property type="protein sequence ID" value="MFD0950683.1"/>
    <property type="molecule type" value="Genomic_DNA"/>
</dbReference>
<dbReference type="Proteomes" id="UP001597044">
    <property type="component" value="Unassembled WGS sequence"/>
</dbReference>
<dbReference type="PROSITE" id="PS00648">
    <property type="entry name" value="RIBONUCLEASE_P"/>
    <property type="match status" value="1"/>
</dbReference>
<evidence type="ECO:0000256" key="6">
    <source>
        <dbReference type="ARBA" id="ARBA00022884"/>
    </source>
</evidence>
<evidence type="ECO:0000256" key="3">
    <source>
        <dbReference type="ARBA" id="ARBA00022722"/>
    </source>
</evidence>
<evidence type="ECO:0000256" key="1">
    <source>
        <dbReference type="ARBA" id="ARBA00002663"/>
    </source>
</evidence>
<gene>
    <name evidence="7 9" type="primary">rnpA</name>
    <name evidence="9" type="ORF">ACFQ0F_09825</name>
</gene>
<dbReference type="RefSeq" id="WP_379071631.1">
    <property type="nucleotide sequence ID" value="NZ_JBHTIT010000001.1"/>
</dbReference>
<reference evidence="10" key="1">
    <citation type="journal article" date="2019" name="Int. J. Syst. Evol. Microbiol.">
        <title>The Global Catalogue of Microorganisms (GCM) 10K type strain sequencing project: providing services to taxonomists for standard genome sequencing and annotation.</title>
        <authorList>
            <consortium name="The Broad Institute Genomics Platform"/>
            <consortium name="The Broad Institute Genome Sequencing Center for Infectious Disease"/>
            <person name="Wu L."/>
            <person name="Ma J."/>
        </authorList>
    </citation>
    <scope>NUCLEOTIDE SEQUENCE [LARGE SCALE GENOMIC DNA]</scope>
    <source>
        <strain evidence="10">CCUG 63419</strain>
    </source>
</reference>
<evidence type="ECO:0000256" key="5">
    <source>
        <dbReference type="ARBA" id="ARBA00022801"/>
    </source>
</evidence>
<keyword evidence="5 7" id="KW-0378">Hydrolase</keyword>
<comment type="caution">
    <text evidence="9">The sequence shown here is derived from an EMBL/GenBank/DDBJ whole genome shotgun (WGS) entry which is preliminary data.</text>
</comment>
<dbReference type="PANTHER" id="PTHR33992">
    <property type="entry name" value="RIBONUCLEASE P PROTEIN COMPONENT"/>
    <property type="match status" value="1"/>
</dbReference>
<dbReference type="InterPro" id="IPR020568">
    <property type="entry name" value="Ribosomal_Su5_D2-typ_SF"/>
</dbReference>
<dbReference type="GO" id="GO:0004526">
    <property type="term" value="F:ribonuclease P activity"/>
    <property type="evidence" value="ECO:0007669"/>
    <property type="project" value="UniProtKB-EC"/>
</dbReference>